<evidence type="ECO:0000313" key="2">
    <source>
        <dbReference type="Proteomes" id="UP001152484"/>
    </source>
</evidence>
<proteinExistence type="predicted"/>
<organism evidence="1 2">
    <name type="scientific">Cuscuta europaea</name>
    <name type="common">European dodder</name>
    <dbReference type="NCBI Taxonomy" id="41803"/>
    <lineage>
        <taxon>Eukaryota</taxon>
        <taxon>Viridiplantae</taxon>
        <taxon>Streptophyta</taxon>
        <taxon>Embryophyta</taxon>
        <taxon>Tracheophyta</taxon>
        <taxon>Spermatophyta</taxon>
        <taxon>Magnoliopsida</taxon>
        <taxon>eudicotyledons</taxon>
        <taxon>Gunneridae</taxon>
        <taxon>Pentapetalae</taxon>
        <taxon>asterids</taxon>
        <taxon>lamiids</taxon>
        <taxon>Solanales</taxon>
        <taxon>Convolvulaceae</taxon>
        <taxon>Cuscuteae</taxon>
        <taxon>Cuscuta</taxon>
        <taxon>Cuscuta subgen. Cuscuta</taxon>
    </lineage>
</organism>
<accession>A0A9P0ZVD0</accession>
<dbReference type="AlphaFoldDB" id="A0A9P0ZVD0"/>
<sequence>MRFSEVPQNEKELGLNVIKRFMMRQVKYYSLFDLQMGIESNYKKVNLYARRNRAPWIENLDEGTITTHSETGLIYRDYKGVKRILLLEEIHKYCDGMLRIIEEHLEESALKLKNSENPDDLI</sequence>
<protein>
    <submittedName>
        <fullName evidence="1">Uncharacterized protein</fullName>
    </submittedName>
</protein>
<gene>
    <name evidence="1" type="ORF">CEURO_LOCUS21158</name>
</gene>
<name>A0A9P0ZVD0_CUSEU</name>
<dbReference type="EMBL" id="CAMAPE010000070">
    <property type="protein sequence ID" value="CAH9116450.1"/>
    <property type="molecule type" value="Genomic_DNA"/>
</dbReference>
<dbReference type="OrthoDB" id="1832856at2759"/>
<evidence type="ECO:0000313" key="1">
    <source>
        <dbReference type="EMBL" id="CAH9116450.1"/>
    </source>
</evidence>
<dbReference type="Proteomes" id="UP001152484">
    <property type="component" value="Unassembled WGS sequence"/>
</dbReference>
<keyword evidence="2" id="KW-1185">Reference proteome</keyword>
<comment type="caution">
    <text evidence="1">The sequence shown here is derived from an EMBL/GenBank/DDBJ whole genome shotgun (WGS) entry which is preliminary data.</text>
</comment>
<reference evidence="1" key="1">
    <citation type="submission" date="2022-07" db="EMBL/GenBank/DDBJ databases">
        <authorList>
            <person name="Macas J."/>
            <person name="Novak P."/>
            <person name="Neumann P."/>
        </authorList>
    </citation>
    <scope>NUCLEOTIDE SEQUENCE</scope>
</reference>